<dbReference type="PANTHER" id="PTHR33870:SF4">
    <property type="entry name" value="CARDIOMYOPATHY-ASSOCIATED PROTEIN"/>
    <property type="match status" value="1"/>
</dbReference>
<evidence type="ECO:0000313" key="3">
    <source>
        <dbReference type="EMBL" id="GAA0153037.1"/>
    </source>
</evidence>
<feature type="compositionally biased region" description="Acidic residues" evidence="1">
    <location>
        <begin position="689"/>
        <end position="711"/>
    </location>
</feature>
<protein>
    <submittedName>
        <fullName evidence="3">Uncharacterized protein</fullName>
    </submittedName>
</protein>
<feature type="region of interest" description="Disordered" evidence="1">
    <location>
        <begin position="110"/>
        <end position="162"/>
    </location>
</feature>
<proteinExistence type="predicted"/>
<organism evidence="3 4">
    <name type="scientific">Lithospermum erythrorhizon</name>
    <name type="common">Purple gromwell</name>
    <name type="synonym">Lithospermum officinale var. erythrorhizon</name>
    <dbReference type="NCBI Taxonomy" id="34254"/>
    <lineage>
        <taxon>Eukaryota</taxon>
        <taxon>Viridiplantae</taxon>
        <taxon>Streptophyta</taxon>
        <taxon>Embryophyta</taxon>
        <taxon>Tracheophyta</taxon>
        <taxon>Spermatophyta</taxon>
        <taxon>Magnoliopsida</taxon>
        <taxon>eudicotyledons</taxon>
        <taxon>Gunneridae</taxon>
        <taxon>Pentapetalae</taxon>
        <taxon>asterids</taxon>
        <taxon>lamiids</taxon>
        <taxon>Boraginales</taxon>
        <taxon>Boraginaceae</taxon>
        <taxon>Boraginoideae</taxon>
        <taxon>Lithospermeae</taxon>
        <taxon>Lithospermum</taxon>
    </lineage>
</organism>
<feature type="region of interest" description="Disordered" evidence="1">
    <location>
        <begin position="654"/>
        <end position="749"/>
    </location>
</feature>
<evidence type="ECO:0000256" key="2">
    <source>
        <dbReference type="SAM" id="Phobius"/>
    </source>
</evidence>
<feature type="region of interest" description="Disordered" evidence="1">
    <location>
        <begin position="765"/>
        <end position="792"/>
    </location>
</feature>
<feature type="region of interest" description="Disordered" evidence="1">
    <location>
        <begin position="485"/>
        <end position="504"/>
    </location>
</feature>
<feature type="compositionally biased region" description="Polar residues" evidence="1">
    <location>
        <begin position="656"/>
        <end position="665"/>
    </location>
</feature>
<reference evidence="3 4" key="1">
    <citation type="submission" date="2024-01" db="EMBL/GenBank/DDBJ databases">
        <title>The complete chloroplast genome sequence of Lithospermum erythrorhizon: insights into the phylogenetic relationship among Boraginaceae species and the maternal lineages of purple gromwells.</title>
        <authorList>
            <person name="Okada T."/>
            <person name="Watanabe K."/>
        </authorList>
    </citation>
    <scope>NUCLEOTIDE SEQUENCE [LARGE SCALE GENOMIC DNA]</scope>
</reference>
<gene>
    <name evidence="3" type="ORF">LIER_11364</name>
</gene>
<feature type="compositionally biased region" description="Basic and acidic residues" evidence="1">
    <location>
        <begin position="992"/>
        <end position="1008"/>
    </location>
</feature>
<keyword evidence="2" id="KW-1133">Transmembrane helix</keyword>
<keyword evidence="4" id="KW-1185">Reference proteome</keyword>
<feature type="compositionally biased region" description="Acidic residues" evidence="1">
    <location>
        <begin position="314"/>
        <end position="323"/>
    </location>
</feature>
<accession>A0AAV3PMR1</accession>
<keyword evidence="2" id="KW-0812">Transmembrane</keyword>
<feature type="compositionally biased region" description="Basic and acidic residues" evidence="1">
    <location>
        <begin position="150"/>
        <end position="162"/>
    </location>
</feature>
<feature type="transmembrane region" description="Helical" evidence="2">
    <location>
        <begin position="21"/>
        <end position="39"/>
    </location>
</feature>
<feature type="region of interest" description="Disordered" evidence="1">
    <location>
        <begin position="411"/>
        <end position="431"/>
    </location>
</feature>
<dbReference type="PANTHER" id="PTHR33870">
    <property type="entry name" value="CARDIOMYOPATHY-ASSOCIATED PROTEIN"/>
    <property type="match status" value="1"/>
</dbReference>
<feature type="compositionally biased region" description="Low complexity" evidence="1">
    <location>
        <begin position="668"/>
        <end position="688"/>
    </location>
</feature>
<dbReference type="Proteomes" id="UP001454036">
    <property type="component" value="Unassembled WGS sequence"/>
</dbReference>
<feature type="compositionally biased region" description="Basic and acidic residues" evidence="1">
    <location>
        <begin position="110"/>
        <end position="124"/>
    </location>
</feature>
<feature type="compositionally biased region" description="Low complexity" evidence="1">
    <location>
        <begin position="303"/>
        <end position="313"/>
    </location>
</feature>
<feature type="compositionally biased region" description="Acidic residues" evidence="1">
    <location>
        <begin position="242"/>
        <end position="254"/>
    </location>
</feature>
<evidence type="ECO:0000256" key="1">
    <source>
        <dbReference type="SAM" id="MobiDB-lite"/>
    </source>
</evidence>
<sequence length="1098" mass="123847">MGVGMKMKKVVIFPLKRCYRSICNHLFLVGFLFFLAFLYRSSPFIFSMLVSVSPVVVCTLVLLGALLSFGRPNVPEIELDNRETHELVLLKAAFLDDSVVVRNENVSMEKCNDKGKDMEEKSTERTSSIENDISRVGLDGSSGQSVEEISQDKEPDGRVHENWKKGFRALQFKNKSKASEERLADRRFEDTQYSLLAEDNSDDDEYLDQKNDGSLDGSVDSQEVHGDKFDSPPCSPWKHMDEEEGNEYDGDEALDSGSDGAESSCPDASMADITPVLDELHPLLDEDVSQPANLSHDGSDAYSELSVTSNESSSEMDDDTDEKEELKVGEDDEEELIVNKEDQTKCTITWTEEDQKNLMDLGTSELERNRRLENLIARRRARRCMTTVTERNLIDLDGTDPPFLVPPILTTRTNPFDSPQDSRDYKGHPPIPGSAPSILLPLKNPFDIPYDSCQEKPVPVEGSYQQEFIPPLPKDTFFRRHGSFNVQPSRGHQQEFMPPRPKDPFFRRHESFNVQPSRSYQQEFMPPRPKDPFSRRDDSFNVQPSCSNQEEFMPHQPKDPFFRRPDIFNVQPSCSNQEEFMPPRPKDPFFRRHDSFNVQPSCSYQEEFMPLQPKDPFFRRHDSFNVQPSSLGMNRSEKQGMSRYRPYFVSERLGSEGTNYTPIHRQSSEVSDSKASSVPDTESVSSTVDMEESDDTEEETFDIDDEDDTSSEPELMSKIDNAPELVGHGSESTEEEEDSLERGQVEKKQIKVDEIDVKLEDVDYHQETQLSSKGESRMRSQLEISSSDIHQNVEPLEHSYDGISHLSSLPEGSGSIYVEKEKERFHKFGEGRICTDEHCILSQQSPPDSHVNIATSLTDDATHKEPVYDSSPSSAFENRSLSSINFDPPVDSALDLSGILVKRSVSFSDRVTKLGSRYVDIDAIVDKDMLAYSSPKIPADKREMKLAGVSHITKHENPDDKGESESLASRDFNMINHNDIECDSAESSVNEIHVDGELDPLEKSEQKPSHNYHQGAFEPSVDLQEYAPEVSSVKRDSVSAAVSHAGITSEDRSAVDIPNEVDTFEDAGSDSGDSDVNAWEDTEVKTPDVSEPDISKKK</sequence>
<dbReference type="EMBL" id="BAABME010002103">
    <property type="protein sequence ID" value="GAA0153037.1"/>
    <property type="molecule type" value="Genomic_DNA"/>
</dbReference>
<feature type="region of interest" description="Disordered" evidence="1">
    <location>
        <begin position="1043"/>
        <end position="1098"/>
    </location>
</feature>
<feature type="compositionally biased region" description="Basic and acidic residues" evidence="1">
    <location>
        <begin position="740"/>
        <end position="749"/>
    </location>
</feature>
<dbReference type="AlphaFoldDB" id="A0AAV3PMR1"/>
<feature type="compositionally biased region" description="Basic and acidic residues" evidence="1">
    <location>
        <begin position="1082"/>
        <end position="1098"/>
    </location>
</feature>
<comment type="caution">
    <text evidence="3">The sequence shown here is derived from an EMBL/GenBank/DDBJ whole genome shotgun (WGS) entry which is preliminary data.</text>
</comment>
<name>A0AAV3PMR1_LITER</name>
<feature type="region of interest" description="Disordered" evidence="1">
    <location>
        <begin position="984"/>
        <end position="1019"/>
    </location>
</feature>
<keyword evidence="2" id="KW-0472">Membrane</keyword>
<evidence type="ECO:0000313" key="4">
    <source>
        <dbReference type="Proteomes" id="UP001454036"/>
    </source>
</evidence>
<feature type="region of interest" description="Disordered" evidence="1">
    <location>
        <begin position="196"/>
        <end position="332"/>
    </location>
</feature>